<dbReference type="InterPro" id="IPR020922">
    <property type="entry name" value="dITP/XTP_pyrophosphatase"/>
</dbReference>
<feature type="binding site" evidence="10">
    <location>
        <begin position="189"/>
        <end position="190"/>
    </location>
    <ligand>
        <name>substrate</name>
    </ligand>
</feature>
<dbReference type="GO" id="GO:0036222">
    <property type="term" value="F:XTP diphosphatase activity"/>
    <property type="evidence" value="ECO:0007669"/>
    <property type="project" value="UniProtKB-UniRule"/>
</dbReference>
<feature type="binding site" evidence="10">
    <location>
        <position position="74"/>
    </location>
    <ligand>
        <name>substrate</name>
    </ligand>
</feature>
<comment type="cofactor">
    <cofactor evidence="10">
        <name>Mg(2+)</name>
        <dbReference type="ChEBI" id="CHEBI:18420"/>
    </cofactor>
    <text evidence="10">Binds 1 Mg(2+) ion per subunit.</text>
</comment>
<comment type="caution">
    <text evidence="12">The sequence shown here is derived from an EMBL/GenBank/DDBJ whole genome shotgun (WGS) entry which is preliminary data.</text>
</comment>
<dbReference type="CDD" id="cd00515">
    <property type="entry name" value="HAM1"/>
    <property type="match status" value="1"/>
</dbReference>
<evidence type="ECO:0000256" key="5">
    <source>
        <dbReference type="ARBA" id="ARBA00022801"/>
    </source>
</evidence>
<keyword evidence="3 10" id="KW-0479">Metal-binding</keyword>
<protein>
    <recommendedName>
        <fullName evidence="10">dITP/XTP pyrophosphatase</fullName>
        <ecNumber evidence="10">3.6.1.66</ecNumber>
    </recommendedName>
    <alternativeName>
        <fullName evidence="10">Non-canonical purine NTP pyrophosphatase</fullName>
    </alternativeName>
    <alternativeName>
        <fullName evidence="10">Non-standard purine NTP pyrophosphatase</fullName>
    </alternativeName>
    <alternativeName>
        <fullName evidence="10">Nucleoside-triphosphate diphosphatase</fullName>
    </alternativeName>
    <alternativeName>
        <fullName evidence="10">Nucleoside-triphosphate pyrophosphatase</fullName>
        <shortName evidence="10">NTPase</shortName>
    </alternativeName>
</protein>
<dbReference type="GO" id="GO:0046872">
    <property type="term" value="F:metal ion binding"/>
    <property type="evidence" value="ECO:0007669"/>
    <property type="project" value="UniProtKB-KW"/>
</dbReference>
<gene>
    <name evidence="12" type="primary">rdgB</name>
    <name evidence="12" type="ORF">ENJ42_02370</name>
</gene>
<dbReference type="PANTHER" id="PTHR11067:SF9">
    <property type="entry name" value="INOSINE TRIPHOSPHATE PYROPHOSPHATASE"/>
    <property type="match status" value="1"/>
</dbReference>
<feature type="binding site" evidence="10">
    <location>
        <begin position="161"/>
        <end position="164"/>
    </location>
    <ligand>
        <name>substrate</name>
    </ligand>
</feature>
<keyword evidence="7 10" id="KW-0546">Nucleotide metabolism</keyword>
<dbReference type="NCBIfam" id="TIGR00042">
    <property type="entry name" value="RdgB/HAM1 family non-canonical purine NTP pyrophosphatase"/>
    <property type="match status" value="1"/>
</dbReference>
<keyword evidence="5 10" id="KW-0378">Hydrolase</keyword>
<dbReference type="GO" id="GO:0009117">
    <property type="term" value="P:nucleotide metabolic process"/>
    <property type="evidence" value="ECO:0007669"/>
    <property type="project" value="UniProtKB-KW"/>
</dbReference>
<evidence type="ECO:0000256" key="4">
    <source>
        <dbReference type="ARBA" id="ARBA00022741"/>
    </source>
</evidence>
<sequence>MRHPINRLVVASHNGGKVREIRELLKPYGVRTLSAADLDLVDPEETGTTFEDNAALKARLAADASGMPALADDSGLVVDALGGAPGIHSARYAENEHGERDFDMAMAKLWAELTDKPGPYSARFVCALALAFPNTGETGMNIYTGVVEGEIVWPPRGQNGFGYDPVFRACGDDQTFGELDPAVKHAKSHRAHAFSKFIKAWFPNDRK</sequence>
<dbReference type="HAMAP" id="MF_01405">
    <property type="entry name" value="Non_canon_purine_NTPase"/>
    <property type="match status" value="1"/>
</dbReference>
<keyword evidence="6 10" id="KW-0460">Magnesium</keyword>
<evidence type="ECO:0000256" key="7">
    <source>
        <dbReference type="ARBA" id="ARBA00023080"/>
    </source>
</evidence>
<dbReference type="Gene3D" id="3.90.950.10">
    <property type="match status" value="1"/>
</dbReference>
<dbReference type="PANTHER" id="PTHR11067">
    <property type="entry name" value="INOSINE TRIPHOSPHATE PYROPHOSPHATASE/HAM1 PROTEIN"/>
    <property type="match status" value="1"/>
</dbReference>
<evidence type="ECO:0000256" key="11">
    <source>
        <dbReference type="RuleBase" id="RU003781"/>
    </source>
</evidence>
<evidence type="ECO:0000256" key="6">
    <source>
        <dbReference type="ARBA" id="ARBA00022842"/>
    </source>
</evidence>
<dbReference type="InterPro" id="IPR029001">
    <property type="entry name" value="ITPase-like_fam"/>
</dbReference>
<feature type="active site" description="Proton acceptor" evidence="10">
    <location>
        <position position="73"/>
    </location>
</feature>
<comment type="catalytic activity">
    <reaction evidence="8 10">
        <text>dITP + H2O = dIMP + diphosphate + H(+)</text>
        <dbReference type="Rhea" id="RHEA:28342"/>
        <dbReference type="ChEBI" id="CHEBI:15377"/>
        <dbReference type="ChEBI" id="CHEBI:15378"/>
        <dbReference type="ChEBI" id="CHEBI:33019"/>
        <dbReference type="ChEBI" id="CHEBI:61194"/>
        <dbReference type="ChEBI" id="CHEBI:61382"/>
        <dbReference type="EC" id="3.6.1.66"/>
    </reaction>
</comment>
<evidence type="ECO:0000256" key="2">
    <source>
        <dbReference type="ARBA" id="ARBA00011738"/>
    </source>
</evidence>
<evidence type="ECO:0000256" key="1">
    <source>
        <dbReference type="ARBA" id="ARBA00008023"/>
    </source>
</evidence>
<dbReference type="EC" id="3.6.1.66" evidence="10"/>
<dbReference type="FunFam" id="3.90.950.10:FF:000001">
    <property type="entry name" value="dITP/XTP pyrophosphatase"/>
    <property type="match status" value="1"/>
</dbReference>
<dbReference type="GO" id="GO:0017111">
    <property type="term" value="F:ribonucleoside triphosphate phosphatase activity"/>
    <property type="evidence" value="ECO:0007669"/>
    <property type="project" value="InterPro"/>
</dbReference>
<dbReference type="EMBL" id="DRMJ01000114">
    <property type="protein sequence ID" value="HHL42437.1"/>
    <property type="molecule type" value="Genomic_DNA"/>
</dbReference>
<evidence type="ECO:0000256" key="8">
    <source>
        <dbReference type="ARBA" id="ARBA00051875"/>
    </source>
</evidence>
<feature type="binding site" evidence="10">
    <location>
        <position position="184"/>
    </location>
    <ligand>
        <name>substrate</name>
    </ligand>
</feature>
<dbReference type="GO" id="GO:0009146">
    <property type="term" value="P:purine nucleoside triphosphate catabolic process"/>
    <property type="evidence" value="ECO:0007669"/>
    <property type="project" value="UniProtKB-UniRule"/>
</dbReference>
<feature type="binding site" evidence="10">
    <location>
        <begin position="12"/>
        <end position="17"/>
    </location>
    <ligand>
        <name>substrate</name>
    </ligand>
</feature>
<dbReference type="GO" id="GO:0005829">
    <property type="term" value="C:cytosol"/>
    <property type="evidence" value="ECO:0007669"/>
    <property type="project" value="TreeGrafter"/>
</dbReference>
<dbReference type="GO" id="GO:0036220">
    <property type="term" value="F:ITP diphosphatase activity"/>
    <property type="evidence" value="ECO:0007669"/>
    <property type="project" value="UniProtKB-UniRule"/>
</dbReference>
<dbReference type="Pfam" id="PF01725">
    <property type="entry name" value="Ham1p_like"/>
    <property type="match status" value="1"/>
</dbReference>
<name>A0A7C5LRX1_9PROT</name>
<feature type="binding site" evidence="10">
    <location>
        <position position="73"/>
    </location>
    <ligand>
        <name>Mg(2+)</name>
        <dbReference type="ChEBI" id="CHEBI:18420"/>
    </ligand>
</feature>
<comment type="function">
    <text evidence="10">Pyrophosphatase that catalyzes the hydrolysis of nucleoside triphosphates to their monophosphate derivatives, with a high preference for the non-canonical purine nucleotides XTP (xanthosine triphosphate), dITP (deoxyinosine triphosphate) and ITP. Seems to function as a house-cleaning enzyme that removes non-canonical purine nucleotides from the nucleotide pool, thus preventing their incorporation into DNA/RNA and avoiding chromosomal lesions.</text>
</comment>
<evidence type="ECO:0000256" key="10">
    <source>
        <dbReference type="HAMAP-Rule" id="MF_01405"/>
    </source>
</evidence>
<feature type="binding site" evidence="10">
    <location>
        <position position="44"/>
    </location>
    <ligand>
        <name>Mg(2+)</name>
        <dbReference type="ChEBI" id="CHEBI:18420"/>
    </ligand>
</feature>
<accession>A0A7C5LRX1</accession>
<dbReference type="SUPFAM" id="SSF52972">
    <property type="entry name" value="ITPase-like"/>
    <property type="match status" value="1"/>
</dbReference>
<evidence type="ECO:0000313" key="12">
    <source>
        <dbReference type="EMBL" id="HHL42437.1"/>
    </source>
</evidence>
<dbReference type="InterPro" id="IPR002637">
    <property type="entry name" value="RdgB/HAM1"/>
</dbReference>
<evidence type="ECO:0000256" key="9">
    <source>
        <dbReference type="ARBA" id="ARBA00052017"/>
    </source>
</evidence>
<dbReference type="GO" id="GO:0000166">
    <property type="term" value="F:nucleotide binding"/>
    <property type="evidence" value="ECO:0007669"/>
    <property type="project" value="UniProtKB-KW"/>
</dbReference>
<comment type="catalytic activity">
    <reaction evidence="10">
        <text>ITP + H2O = IMP + diphosphate + H(+)</text>
        <dbReference type="Rhea" id="RHEA:29399"/>
        <dbReference type="ChEBI" id="CHEBI:15377"/>
        <dbReference type="ChEBI" id="CHEBI:15378"/>
        <dbReference type="ChEBI" id="CHEBI:33019"/>
        <dbReference type="ChEBI" id="CHEBI:58053"/>
        <dbReference type="ChEBI" id="CHEBI:61402"/>
        <dbReference type="EC" id="3.6.1.66"/>
    </reaction>
</comment>
<dbReference type="AlphaFoldDB" id="A0A7C5LRX1"/>
<keyword evidence="4 10" id="KW-0547">Nucleotide-binding</keyword>
<comment type="catalytic activity">
    <reaction evidence="9 10">
        <text>XTP + H2O = XMP + diphosphate + H(+)</text>
        <dbReference type="Rhea" id="RHEA:28610"/>
        <dbReference type="ChEBI" id="CHEBI:15377"/>
        <dbReference type="ChEBI" id="CHEBI:15378"/>
        <dbReference type="ChEBI" id="CHEBI:33019"/>
        <dbReference type="ChEBI" id="CHEBI:57464"/>
        <dbReference type="ChEBI" id="CHEBI:61314"/>
        <dbReference type="EC" id="3.6.1.66"/>
    </reaction>
</comment>
<proteinExistence type="inferred from homology"/>
<dbReference type="Proteomes" id="UP000885830">
    <property type="component" value="Unassembled WGS sequence"/>
</dbReference>
<comment type="subunit">
    <text evidence="2 10">Homodimer.</text>
</comment>
<organism evidence="12">
    <name type="scientific">Hellea balneolensis</name>
    <dbReference type="NCBI Taxonomy" id="287478"/>
    <lineage>
        <taxon>Bacteria</taxon>
        <taxon>Pseudomonadati</taxon>
        <taxon>Pseudomonadota</taxon>
        <taxon>Alphaproteobacteria</taxon>
        <taxon>Maricaulales</taxon>
        <taxon>Robiginitomaculaceae</taxon>
        <taxon>Hellea</taxon>
    </lineage>
</organism>
<dbReference type="GO" id="GO:0035870">
    <property type="term" value="F:dITP diphosphatase activity"/>
    <property type="evidence" value="ECO:0007669"/>
    <property type="project" value="UniProtKB-UniRule"/>
</dbReference>
<evidence type="ECO:0000256" key="3">
    <source>
        <dbReference type="ARBA" id="ARBA00022723"/>
    </source>
</evidence>
<reference evidence="12" key="1">
    <citation type="journal article" date="2020" name="mSystems">
        <title>Genome- and Community-Level Interaction Insights into Carbon Utilization and Element Cycling Functions of Hydrothermarchaeota in Hydrothermal Sediment.</title>
        <authorList>
            <person name="Zhou Z."/>
            <person name="Liu Y."/>
            <person name="Xu W."/>
            <person name="Pan J."/>
            <person name="Luo Z.H."/>
            <person name="Li M."/>
        </authorList>
    </citation>
    <scope>NUCLEOTIDE SEQUENCE [LARGE SCALE GENOMIC DNA]</scope>
    <source>
        <strain evidence="12">HyVt-485</strain>
    </source>
</reference>
<comment type="similarity">
    <text evidence="1 10 11">Belongs to the HAM1 NTPase family.</text>
</comment>